<dbReference type="KEGG" id="doe:DENOEST_3528"/>
<dbReference type="PANTHER" id="PTHR43244:SF2">
    <property type="entry name" value="CONSERVED HYPOTHETICAL ALANINE AND PROLINE-RICH PROTEIN"/>
    <property type="match status" value="1"/>
</dbReference>
<dbReference type="SUPFAM" id="SSF51679">
    <property type="entry name" value="Bacterial luciferase-like"/>
    <property type="match status" value="1"/>
</dbReference>
<evidence type="ECO:0000313" key="2">
    <source>
        <dbReference type="EMBL" id="CAB1370682.1"/>
    </source>
</evidence>
<evidence type="ECO:0000259" key="1">
    <source>
        <dbReference type="Pfam" id="PF00296"/>
    </source>
</evidence>
<dbReference type="OrthoDB" id="9814695at2"/>
<dbReference type="AlphaFoldDB" id="A0A6S6YT25"/>
<dbReference type="InterPro" id="IPR011251">
    <property type="entry name" value="Luciferase-like_dom"/>
</dbReference>
<protein>
    <recommendedName>
        <fullName evidence="1">Luciferase-like domain-containing protein</fullName>
    </recommendedName>
</protein>
<dbReference type="Pfam" id="PF00296">
    <property type="entry name" value="Bac_luciferase"/>
    <property type="match status" value="1"/>
</dbReference>
<dbReference type="PANTHER" id="PTHR43244">
    <property type="match status" value="1"/>
</dbReference>
<accession>A0A6S6YT25</accession>
<evidence type="ECO:0000313" key="3">
    <source>
        <dbReference type="Proteomes" id="UP000515733"/>
    </source>
</evidence>
<keyword evidence="3" id="KW-1185">Reference proteome</keyword>
<dbReference type="Proteomes" id="UP000515733">
    <property type="component" value="Chromosome"/>
</dbReference>
<name>A0A6S6YT25_9PROT</name>
<reference evidence="2 3" key="1">
    <citation type="submission" date="2020-03" db="EMBL/GenBank/DDBJ databases">
        <authorList>
            <consortium name="Genoscope - CEA"/>
            <person name="William W."/>
        </authorList>
    </citation>
    <scope>NUCLEOTIDE SEQUENCE [LARGE SCALE GENOMIC DNA]</scope>
    <source>
        <strain evidence="3">DSM 16959</strain>
    </source>
</reference>
<dbReference type="NCBIfam" id="TIGR03617">
    <property type="entry name" value="F420_MSMEG_2256"/>
    <property type="match status" value="1"/>
</dbReference>
<gene>
    <name evidence="2" type="ORF">DENOEST_3528</name>
</gene>
<dbReference type="Gene3D" id="3.20.20.30">
    <property type="entry name" value="Luciferase-like domain"/>
    <property type="match status" value="1"/>
</dbReference>
<dbReference type="InterPro" id="IPR036661">
    <property type="entry name" value="Luciferase-like_sf"/>
</dbReference>
<dbReference type="CDD" id="cd01097">
    <property type="entry name" value="Tetrahydromethanopterin_reductase"/>
    <property type="match status" value="1"/>
</dbReference>
<organism evidence="2 3">
    <name type="scientific">Denitratisoma oestradiolicum</name>
    <dbReference type="NCBI Taxonomy" id="311182"/>
    <lineage>
        <taxon>Bacteria</taxon>
        <taxon>Pseudomonadati</taxon>
        <taxon>Pseudomonadota</taxon>
        <taxon>Betaproteobacteria</taxon>
        <taxon>Nitrosomonadales</taxon>
        <taxon>Sterolibacteriaceae</taxon>
        <taxon>Denitratisoma</taxon>
    </lineage>
</organism>
<dbReference type="EMBL" id="LR778301">
    <property type="protein sequence ID" value="CAB1370682.1"/>
    <property type="molecule type" value="Genomic_DNA"/>
</dbReference>
<sequence length="356" mass="39436">MSLRVETALMGPDTDQYAGSGQNRPTLARFAAIAREMEDLGFDGLTTPESGHDPFIPLAIAAEHTRKIILGTNVAVSFPRSPMVTAQVAWDLQNLSGGRFTLGLGTQVKGHNERRYSTPWTSAPGPRMREYFQCLRAIFASFQNPDKPSYFEGQHYRFTMLPPFFNPGPIEHPQVPIYAAAANTYMARLAGEMCEGLRLHPIATFRYTREVILPAVAEGAARAGRDMSAFDLIGAPFMALGRNEEELAASKEALRKQIAFYASTRSYHAVLAHHGWEDIGMELHRLSVAGEWAKLPGLISDDMLEEWAVISTYDRLAETIRAKSLGLFSTVVLVLLGEARNDTELLRETVAKLHLD</sequence>
<dbReference type="InterPro" id="IPR019919">
    <property type="entry name" value="Lucif-like_OxRdtase_MSMEG_2256"/>
</dbReference>
<proteinExistence type="predicted"/>
<dbReference type="RefSeq" id="WP_145769421.1">
    <property type="nucleotide sequence ID" value="NZ_LR778301.1"/>
</dbReference>
<feature type="domain" description="Luciferase-like" evidence="1">
    <location>
        <begin position="19"/>
        <end position="322"/>
    </location>
</feature>
<dbReference type="InterPro" id="IPR050564">
    <property type="entry name" value="F420-G6PD/mer"/>
</dbReference>
<dbReference type="GO" id="GO:0016705">
    <property type="term" value="F:oxidoreductase activity, acting on paired donors, with incorporation or reduction of molecular oxygen"/>
    <property type="evidence" value="ECO:0007669"/>
    <property type="project" value="InterPro"/>
</dbReference>